<dbReference type="InterPro" id="IPR008591">
    <property type="entry name" value="GINS_Sld5"/>
</dbReference>
<dbReference type="Proteomes" id="UP000027920">
    <property type="component" value="Unassembled WGS sequence"/>
</dbReference>
<dbReference type="Pfam" id="PF05916">
    <property type="entry name" value="Sld5"/>
    <property type="match status" value="1"/>
</dbReference>
<dbReference type="GO" id="GO:0006261">
    <property type="term" value="P:DNA-templated DNA replication"/>
    <property type="evidence" value="ECO:0007669"/>
    <property type="project" value="InterPro"/>
</dbReference>
<sequence length="255" mass="28278">MDIDISDILASVTRTVPGDPSSSSSYLDTDASTDHQLLTRSWVSERCAPDLLPYPTKLMQRIMSRVQQQINTIEDLASGMGDGFDGGSATKGTSRQNANLTLSILQTDLSRTQFLVRSFLRQRLAKMTKFAMFYLSSLDVDEKNIYLSPAETQFLTNHQALLSQFYHASFLSAFPAGLRRLDDPSGGVPMVEGPDGATAVVVRCLLPEGWGNDAEVDERRDDGASVELRMGRGEVWVVRWKDVRRGVERGDLELL</sequence>
<dbReference type="PANTHER" id="PTHR21206">
    <property type="entry name" value="SLD5 PROTEIN"/>
    <property type="match status" value="1"/>
</dbReference>
<protein>
    <recommendedName>
        <fullName evidence="3 6">DNA replication complex GINS protein SLD5</fullName>
    </recommendedName>
</protein>
<name>A0A072P518_9EURO</name>
<evidence type="ECO:0000256" key="1">
    <source>
        <dbReference type="ARBA" id="ARBA00004123"/>
    </source>
</evidence>
<comment type="caution">
    <text evidence="9">The sequence shown here is derived from an EMBL/GenBank/DDBJ whole genome shotgun (WGS) entry which is preliminary data.</text>
</comment>
<dbReference type="InterPro" id="IPR031633">
    <property type="entry name" value="SLD5_C"/>
</dbReference>
<evidence type="ECO:0000313" key="10">
    <source>
        <dbReference type="Proteomes" id="UP000027920"/>
    </source>
</evidence>
<dbReference type="PANTHER" id="PTHR21206:SF0">
    <property type="entry name" value="DNA REPLICATION COMPLEX GINS PROTEIN SLD5"/>
    <property type="match status" value="1"/>
</dbReference>
<feature type="domain" description="DNA replication complex GINS protein SLD5 C-terminal" evidence="8">
    <location>
        <begin position="194"/>
        <end position="255"/>
    </location>
</feature>
<organism evidence="9 10">
    <name type="scientific">Exophiala aquamarina CBS 119918</name>
    <dbReference type="NCBI Taxonomy" id="1182545"/>
    <lineage>
        <taxon>Eukaryota</taxon>
        <taxon>Fungi</taxon>
        <taxon>Dikarya</taxon>
        <taxon>Ascomycota</taxon>
        <taxon>Pezizomycotina</taxon>
        <taxon>Eurotiomycetes</taxon>
        <taxon>Chaetothyriomycetidae</taxon>
        <taxon>Chaetothyriales</taxon>
        <taxon>Herpotrichiellaceae</taxon>
        <taxon>Exophiala</taxon>
    </lineage>
</organism>
<accession>A0A072P518</accession>
<dbReference type="InterPro" id="IPR021151">
    <property type="entry name" value="GINS_A"/>
</dbReference>
<evidence type="ECO:0000256" key="3">
    <source>
        <dbReference type="ARBA" id="ARBA00014804"/>
    </source>
</evidence>
<evidence type="ECO:0000259" key="8">
    <source>
        <dbReference type="Pfam" id="PF16922"/>
    </source>
</evidence>
<evidence type="ECO:0000256" key="2">
    <source>
        <dbReference type="ARBA" id="ARBA00008187"/>
    </source>
</evidence>
<gene>
    <name evidence="9" type="ORF">A1O9_09524</name>
</gene>
<dbReference type="HOGENOM" id="CLU_071893_1_0_1"/>
<keyword evidence="10" id="KW-1185">Reference proteome</keyword>
<dbReference type="STRING" id="1182545.A0A072P518"/>
<feature type="domain" description="GINS subunit" evidence="7">
    <location>
        <begin position="95"/>
        <end position="167"/>
    </location>
</feature>
<dbReference type="VEuPathDB" id="FungiDB:A1O9_09524"/>
<reference evidence="9 10" key="1">
    <citation type="submission" date="2013-03" db="EMBL/GenBank/DDBJ databases">
        <title>The Genome Sequence of Exophiala aquamarina CBS 119918.</title>
        <authorList>
            <consortium name="The Broad Institute Genomics Platform"/>
            <person name="Cuomo C."/>
            <person name="de Hoog S."/>
            <person name="Gorbushina A."/>
            <person name="Walker B."/>
            <person name="Young S.K."/>
            <person name="Zeng Q."/>
            <person name="Gargeya S."/>
            <person name="Fitzgerald M."/>
            <person name="Haas B."/>
            <person name="Abouelleil A."/>
            <person name="Allen A.W."/>
            <person name="Alvarado L."/>
            <person name="Arachchi H.M."/>
            <person name="Berlin A.M."/>
            <person name="Chapman S.B."/>
            <person name="Gainer-Dewar J."/>
            <person name="Goldberg J."/>
            <person name="Griggs A."/>
            <person name="Gujja S."/>
            <person name="Hansen M."/>
            <person name="Howarth C."/>
            <person name="Imamovic A."/>
            <person name="Ireland A."/>
            <person name="Larimer J."/>
            <person name="McCowan C."/>
            <person name="Murphy C."/>
            <person name="Pearson M."/>
            <person name="Poon T.W."/>
            <person name="Priest M."/>
            <person name="Roberts A."/>
            <person name="Saif S."/>
            <person name="Shea T."/>
            <person name="Sisk P."/>
            <person name="Sykes S."/>
            <person name="Wortman J."/>
            <person name="Nusbaum C."/>
            <person name="Birren B."/>
        </authorList>
    </citation>
    <scope>NUCLEOTIDE SEQUENCE [LARGE SCALE GENOMIC DNA]</scope>
    <source>
        <strain evidence="9 10">CBS 119918</strain>
    </source>
</reference>
<dbReference type="PIRSF" id="PIRSF007764">
    <property type="entry name" value="Sld5"/>
    <property type="match status" value="1"/>
</dbReference>
<dbReference type="RefSeq" id="XP_013256948.1">
    <property type="nucleotide sequence ID" value="XM_013401494.1"/>
</dbReference>
<dbReference type="GeneID" id="25284433"/>
<dbReference type="SUPFAM" id="SSF158573">
    <property type="entry name" value="GINS helical bundle-like"/>
    <property type="match status" value="1"/>
</dbReference>
<evidence type="ECO:0000256" key="6">
    <source>
        <dbReference type="PIRNR" id="PIRNR007764"/>
    </source>
</evidence>
<proteinExistence type="inferred from homology"/>
<dbReference type="GO" id="GO:0000811">
    <property type="term" value="C:GINS complex"/>
    <property type="evidence" value="ECO:0007669"/>
    <property type="project" value="UniProtKB-UniRule"/>
</dbReference>
<dbReference type="AlphaFoldDB" id="A0A072P518"/>
<evidence type="ECO:0000256" key="4">
    <source>
        <dbReference type="ARBA" id="ARBA00022705"/>
    </source>
</evidence>
<comment type="similarity">
    <text evidence="2 6">Belongs to the GINS4/SLD5 family.</text>
</comment>
<dbReference type="InterPro" id="IPR036224">
    <property type="entry name" value="GINS_bundle-like_dom_sf"/>
</dbReference>
<keyword evidence="4 6" id="KW-0235">DNA replication</keyword>
<evidence type="ECO:0000256" key="5">
    <source>
        <dbReference type="ARBA" id="ARBA00023242"/>
    </source>
</evidence>
<dbReference type="CDD" id="cd11711">
    <property type="entry name" value="GINS_A_Sld5"/>
    <property type="match status" value="1"/>
</dbReference>
<comment type="function">
    <text evidence="6">The GINS complex plays an essential role in the initiation of DNA replication.</text>
</comment>
<keyword evidence="5 6" id="KW-0539">Nucleus</keyword>
<dbReference type="GO" id="GO:0000727">
    <property type="term" value="P:double-strand break repair via break-induced replication"/>
    <property type="evidence" value="ECO:0007669"/>
    <property type="project" value="TreeGrafter"/>
</dbReference>
<evidence type="ECO:0000259" key="7">
    <source>
        <dbReference type="Pfam" id="PF05916"/>
    </source>
</evidence>
<dbReference type="EMBL" id="AMGV01000010">
    <property type="protein sequence ID" value="KEF54358.1"/>
    <property type="molecule type" value="Genomic_DNA"/>
</dbReference>
<dbReference type="Pfam" id="PF16922">
    <property type="entry name" value="SLD5_C"/>
    <property type="match status" value="1"/>
</dbReference>
<comment type="subcellular location">
    <subcellularLocation>
        <location evidence="1 6">Nucleus</location>
    </subcellularLocation>
</comment>
<evidence type="ECO:0000313" key="9">
    <source>
        <dbReference type="EMBL" id="KEF54358.1"/>
    </source>
</evidence>
<dbReference type="OrthoDB" id="338231at2759"/>
<dbReference type="InterPro" id="IPR038749">
    <property type="entry name" value="Sld5_GINS_A"/>
</dbReference>
<dbReference type="Gene3D" id="1.20.58.1030">
    <property type="match status" value="1"/>
</dbReference>